<feature type="transmembrane region" description="Helical" evidence="1">
    <location>
        <begin position="26"/>
        <end position="45"/>
    </location>
</feature>
<sequence length="48" mass="5913">MPNMAEFYSILKQNQLIHFRVLDLMAQWRFVLCLTYCLPFFIFSFQFT</sequence>
<name>A0AAD6LG73_9ROSI</name>
<gene>
    <name evidence="2" type="ORF">NC653_038112</name>
</gene>
<evidence type="ECO:0000313" key="2">
    <source>
        <dbReference type="EMBL" id="KAJ6959960.1"/>
    </source>
</evidence>
<dbReference type="AlphaFoldDB" id="A0AAD6LG73"/>
<protein>
    <submittedName>
        <fullName evidence="2">Uncharacterized protein</fullName>
    </submittedName>
</protein>
<keyword evidence="1" id="KW-0812">Transmembrane</keyword>
<dbReference type="Proteomes" id="UP001164929">
    <property type="component" value="Chromosome 17"/>
</dbReference>
<keyword evidence="1" id="KW-1133">Transmembrane helix</keyword>
<keyword evidence="1" id="KW-0472">Membrane</keyword>
<dbReference type="EMBL" id="JAQIZT010000017">
    <property type="protein sequence ID" value="KAJ6959960.1"/>
    <property type="molecule type" value="Genomic_DNA"/>
</dbReference>
<organism evidence="2 3">
    <name type="scientific">Populus alba x Populus x berolinensis</name>
    <dbReference type="NCBI Taxonomy" id="444605"/>
    <lineage>
        <taxon>Eukaryota</taxon>
        <taxon>Viridiplantae</taxon>
        <taxon>Streptophyta</taxon>
        <taxon>Embryophyta</taxon>
        <taxon>Tracheophyta</taxon>
        <taxon>Spermatophyta</taxon>
        <taxon>Magnoliopsida</taxon>
        <taxon>eudicotyledons</taxon>
        <taxon>Gunneridae</taxon>
        <taxon>Pentapetalae</taxon>
        <taxon>rosids</taxon>
        <taxon>fabids</taxon>
        <taxon>Malpighiales</taxon>
        <taxon>Salicaceae</taxon>
        <taxon>Saliceae</taxon>
        <taxon>Populus</taxon>
    </lineage>
</organism>
<evidence type="ECO:0000256" key="1">
    <source>
        <dbReference type="SAM" id="Phobius"/>
    </source>
</evidence>
<reference evidence="2" key="1">
    <citation type="journal article" date="2023" name="Mol. Ecol. Resour.">
        <title>Chromosome-level genome assembly of a triploid poplar Populus alba 'Berolinensis'.</title>
        <authorList>
            <person name="Chen S."/>
            <person name="Yu Y."/>
            <person name="Wang X."/>
            <person name="Wang S."/>
            <person name="Zhang T."/>
            <person name="Zhou Y."/>
            <person name="He R."/>
            <person name="Meng N."/>
            <person name="Wang Y."/>
            <person name="Liu W."/>
            <person name="Liu Z."/>
            <person name="Liu J."/>
            <person name="Guo Q."/>
            <person name="Huang H."/>
            <person name="Sederoff R.R."/>
            <person name="Wang G."/>
            <person name="Qu G."/>
            <person name="Chen S."/>
        </authorList>
    </citation>
    <scope>NUCLEOTIDE SEQUENCE</scope>
    <source>
        <tissue evidence="2">Leaves</tissue>
    </source>
</reference>
<comment type="caution">
    <text evidence="2">The sequence shown here is derived from an EMBL/GenBank/DDBJ whole genome shotgun (WGS) entry which is preliminary data.</text>
</comment>
<evidence type="ECO:0000313" key="3">
    <source>
        <dbReference type="Proteomes" id="UP001164929"/>
    </source>
</evidence>
<proteinExistence type="predicted"/>
<keyword evidence="3" id="KW-1185">Reference proteome</keyword>
<accession>A0AAD6LG73</accession>